<reference evidence="1" key="3">
    <citation type="submission" date="2025-09" db="UniProtKB">
        <authorList>
            <consortium name="Ensembl"/>
        </authorList>
    </citation>
    <scope>IDENTIFICATION</scope>
    <source>
        <strain evidence="1">Brown Norway</strain>
    </source>
</reference>
<organism evidence="1 2">
    <name type="scientific">Rattus norvegicus</name>
    <name type="common">Rat</name>
    <dbReference type="NCBI Taxonomy" id="10116"/>
    <lineage>
        <taxon>Eukaryota</taxon>
        <taxon>Metazoa</taxon>
        <taxon>Chordata</taxon>
        <taxon>Craniata</taxon>
        <taxon>Vertebrata</taxon>
        <taxon>Euteleostomi</taxon>
        <taxon>Mammalia</taxon>
        <taxon>Eutheria</taxon>
        <taxon>Euarchontoglires</taxon>
        <taxon>Glires</taxon>
        <taxon>Rodentia</taxon>
        <taxon>Myomorpha</taxon>
        <taxon>Muroidea</taxon>
        <taxon>Muridae</taxon>
        <taxon>Murinae</taxon>
        <taxon>Rattus</taxon>
    </lineage>
</organism>
<reference evidence="1" key="2">
    <citation type="submission" date="2025-08" db="UniProtKB">
        <authorList>
            <consortium name="Ensembl"/>
        </authorList>
    </citation>
    <scope>IDENTIFICATION</scope>
    <source>
        <strain evidence="1">Brown Norway</strain>
    </source>
</reference>
<evidence type="ECO:0000313" key="1">
    <source>
        <dbReference type="Ensembl" id="ENSRNOP00000107386.1"/>
    </source>
</evidence>
<dbReference type="Ensembl" id="ENSRNOT00000143152.1">
    <property type="protein sequence ID" value="ENSRNOP00000107386.1"/>
    <property type="gene ID" value="ENSRNOG00000090727.1"/>
</dbReference>
<name>A0ABK0LZD7_RAT</name>
<keyword evidence="2" id="KW-1185">Reference proteome</keyword>
<accession>A0ABK0LZD7</accession>
<evidence type="ECO:0000313" key="2">
    <source>
        <dbReference type="Proteomes" id="UP000002494"/>
    </source>
</evidence>
<proteinExistence type="predicted"/>
<sequence>MQEPTDYSDMV</sequence>
<protein>
    <submittedName>
        <fullName evidence="1">Uncharacterized protein</fullName>
    </submittedName>
</protein>
<reference evidence="1" key="1">
    <citation type="submission" date="2024-01" db="EMBL/GenBank/DDBJ databases">
        <title>GRCr8: a new rat reference genome assembly contstructed from accurate long reads and long range scaffolding.</title>
        <authorList>
            <person name="Doris P.A."/>
            <person name="Kalbfleisch T."/>
            <person name="Li K."/>
            <person name="Howe K."/>
            <person name="Wood J."/>
        </authorList>
    </citation>
    <scope>NUCLEOTIDE SEQUENCE [LARGE SCALE GENOMIC DNA]</scope>
    <source>
        <strain evidence="1">Brown Norway</strain>
    </source>
</reference>
<dbReference type="Proteomes" id="UP000002494">
    <property type="component" value="Chromosome 1"/>
</dbReference>